<dbReference type="PANTHER" id="PTHR11102">
    <property type="entry name" value="SEL-1-LIKE PROTEIN"/>
    <property type="match status" value="1"/>
</dbReference>
<accession>A0ABU1RMG6</accession>
<dbReference type="RefSeq" id="WP_310089611.1">
    <property type="nucleotide sequence ID" value="NZ_JAVDTT010000001.1"/>
</dbReference>
<dbReference type="Proteomes" id="UP001254759">
    <property type="component" value="Unassembled WGS sequence"/>
</dbReference>
<feature type="chain" id="PRO_5046667246" evidence="1">
    <location>
        <begin position="24"/>
        <end position="760"/>
    </location>
</feature>
<evidence type="ECO:0000313" key="3">
    <source>
        <dbReference type="Proteomes" id="UP001254759"/>
    </source>
</evidence>
<proteinExistence type="predicted"/>
<evidence type="ECO:0000256" key="1">
    <source>
        <dbReference type="SAM" id="SignalP"/>
    </source>
</evidence>
<name>A0ABU1RMG6_9GAMM</name>
<dbReference type="InterPro" id="IPR050767">
    <property type="entry name" value="Sel1_AlgK"/>
</dbReference>
<protein>
    <submittedName>
        <fullName evidence="2">TPR repeat protein</fullName>
    </submittedName>
</protein>
<dbReference type="InterPro" id="IPR006597">
    <property type="entry name" value="Sel1-like"/>
</dbReference>
<keyword evidence="3" id="KW-1185">Reference proteome</keyword>
<feature type="signal peptide" evidence="1">
    <location>
        <begin position="1"/>
        <end position="23"/>
    </location>
</feature>
<dbReference type="EMBL" id="JAVDTT010000001">
    <property type="protein sequence ID" value="MDR6839802.1"/>
    <property type="molecule type" value="Genomic_DNA"/>
</dbReference>
<sequence>MKAVTRFRIGVCLALALPLQALAASTVVSLDRVAQAPAEAWSEFLQSSDFDTAYSAYAALEKIGYSAEGIDAEACREHRAELDAAVSKAPVSVAVLRGALLCAEGTGETEKAEKLEQALLALSKEALKNGRQQPWPKPIRVLGPADVYALLSMAGLKVSYEYFDLYRPERHYPLVVAAWDEEKGRETRLVFDYVDPVATLKGTNEYTGYPYYRNLLVDFYLDAQAGAKQLGAVDLQAAFNAREAAGAQAKVNAVRISAGYGGIQSLRLWTTLCTASPFEGCADGLADILIGLSEKKQAVPMTLLAFLHAEGVGVKRDAALADQLLSAAMRLWNEEGVALEYLHMADMIERPKAAERKVLAEAMQKPAVLAVRAAQRIGNKEKVLSEAEMRALSAPGSNGVGMGQSWLSEHWRQLENEEQRIASLRLAAEAGDAYAQSSYAFHLLGEDSSPADRDQAQRWMRSAALGGNAAAMKYLSQQDYLQHNWKSAAHWLMAAVRSNDSDAMLQLAQLYEQDHQDAGQTVKQAFDWYVLMAGDDDAQEARRRAARLALQGKGTPKDTAKALQWLTQDAEAGDTTSQMQLALAYLDGDFGADQRKRAQIWVDRAMASDDNDPKMGYAEWLFHRSGAAEDRKRAVGIWEALDKAGEPWAVNNMAWAFCTAVEPSARNVQRGVELAEAILKKPDLMAPFLDTAAACLAAAGDYPRAAETQRRAISKYAAYWGWDADTVIHDNKDEDGYTSRLKLYQQGKPYIDERSSEPDA</sequence>
<keyword evidence="1" id="KW-0732">Signal</keyword>
<gene>
    <name evidence="2" type="ORF">J2W94_000066</name>
</gene>
<dbReference type="SMART" id="SM00671">
    <property type="entry name" value="SEL1"/>
    <property type="match status" value="5"/>
</dbReference>
<reference evidence="2 3" key="1">
    <citation type="submission" date="2023-07" db="EMBL/GenBank/DDBJ databases">
        <title>Sorghum-associated microbial communities from plants grown in Nebraska, USA.</title>
        <authorList>
            <person name="Schachtman D."/>
        </authorList>
    </citation>
    <scope>NUCLEOTIDE SEQUENCE [LARGE SCALE GENOMIC DNA]</scope>
    <source>
        <strain evidence="2 3">BE107</strain>
    </source>
</reference>
<dbReference type="Pfam" id="PF08238">
    <property type="entry name" value="Sel1"/>
    <property type="match status" value="5"/>
</dbReference>
<dbReference type="PANTHER" id="PTHR11102:SF160">
    <property type="entry name" value="ERAD-ASSOCIATED E3 UBIQUITIN-PROTEIN LIGASE COMPONENT HRD3"/>
    <property type="match status" value="1"/>
</dbReference>
<comment type="caution">
    <text evidence="2">The sequence shown here is derived from an EMBL/GenBank/DDBJ whole genome shotgun (WGS) entry which is preliminary data.</text>
</comment>
<dbReference type="Gene3D" id="1.25.40.10">
    <property type="entry name" value="Tetratricopeptide repeat domain"/>
    <property type="match status" value="2"/>
</dbReference>
<dbReference type="SUPFAM" id="SSF81901">
    <property type="entry name" value="HCP-like"/>
    <property type="match status" value="2"/>
</dbReference>
<dbReference type="InterPro" id="IPR011990">
    <property type="entry name" value="TPR-like_helical_dom_sf"/>
</dbReference>
<evidence type="ECO:0000313" key="2">
    <source>
        <dbReference type="EMBL" id="MDR6839802.1"/>
    </source>
</evidence>
<organism evidence="2 3">
    <name type="scientific">Pseudoxanthomonas sacheonensis</name>
    <dbReference type="NCBI Taxonomy" id="443615"/>
    <lineage>
        <taxon>Bacteria</taxon>
        <taxon>Pseudomonadati</taxon>
        <taxon>Pseudomonadota</taxon>
        <taxon>Gammaproteobacteria</taxon>
        <taxon>Lysobacterales</taxon>
        <taxon>Lysobacteraceae</taxon>
        <taxon>Pseudoxanthomonas</taxon>
    </lineage>
</organism>